<protein>
    <submittedName>
        <fullName evidence="1">Uncharacterized protein</fullName>
    </submittedName>
</protein>
<evidence type="ECO:0000313" key="1">
    <source>
        <dbReference type="EMBL" id="CCO47492.1"/>
    </source>
</evidence>
<evidence type="ECO:0000313" key="2">
    <source>
        <dbReference type="Proteomes" id="UP000018211"/>
    </source>
</evidence>
<gene>
    <name evidence="1" type="ORF">VIBNISOn1_30188</name>
</gene>
<dbReference type="EMBL" id="CAOF01000120">
    <property type="protein sequence ID" value="CCO47492.1"/>
    <property type="molecule type" value="Genomic_DNA"/>
</dbReference>
<name>A0AAV2VS89_9VIBR</name>
<proteinExistence type="predicted"/>
<sequence>MLSNASNETRTDLQRSEILLQELVTGQSSPQELQALLGMAQTIIHHKEDLVSHVYEYPARKLVFSFSKNILVLKERGTEKDNKYYFEDIE</sequence>
<organism evidence="1 2">
    <name type="scientific">Vibrio nigripulchritudo SOn1</name>
    <dbReference type="NCBI Taxonomy" id="1238450"/>
    <lineage>
        <taxon>Bacteria</taxon>
        <taxon>Pseudomonadati</taxon>
        <taxon>Pseudomonadota</taxon>
        <taxon>Gammaproteobacteria</taxon>
        <taxon>Vibrionales</taxon>
        <taxon>Vibrionaceae</taxon>
        <taxon>Vibrio</taxon>
    </lineage>
</organism>
<dbReference type="Proteomes" id="UP000018211">
    <property type="component" value="Unassembled WGS sequence"/>
</dbReference>
<dbReference type="AlphaFoldDB" id="A0AAV2VS89"/>
<comment type="caution">
    <text evidence="1">The sequence shown here is derived from an EMBL/GenBank/DDBJ whole genome shotgun (WGS) entry which is preliminary data.</text>
</comment>
<reference evidence="1 2" key="1">
    <citation type="journal article" date="2013" name="ISME J.">
        <title>Comparative genomics of pathogenic lineages of Vibrio nigripulchritudo identifies virulence-associated traits.</title>
        <authorList>
            <person name="Goudenege D."/>
            <person name="Labreuche Y."/>
            <person name="Krin E."/>
            <person name="Ansquer D."/>
            <person name="Mangenot S."/>
            <person name="Calteau A."/>
            <person name="Medigue C."/>
            <person name="Mazel D."/>
            <person name="Polz M.F."/>
            <person name="Le Roux F."/>
        </authorList>
    </citation>
    <scope>NUCLEOTIDE SEQUENCE [LARGE SCALE GENOMIC DNA]</scope>
    <source>
        <strain evidence="1 2">SOn1</strain>
    </source>
</reference>
<accession>A0AAV2VS89</accession>
<dbReference type="RefSeq" id="WP_022612287.1">
    <property type="nucleotide sequence ID" value="NZ_LK391965.1"/>
</dbReference>